<protein>
    <recommendedName>
        <fullName evidence="5">Transmembrane protein</fullName>
    </recommendedName>
</protein>
<dbReference type="OrthoDB" id="308771at2759"/>
<dbReference type="Proteomes" id="UP000039865">
    <property type="component" value="Unassembled WGS sequence"/>
</dbReference>
<dbReference type="InParanoid" id="A0A078AVG0"/>
<gene>
    <name evidence="3" type="primary">Contig4973.g5315</name>
    <name evidence="3" type="ORF">STYLEM_15260</name>
</gene>
<evidence type="ECO:0008006" key="5">
    <source>
        <dbReference type="Google" id="ProtNLM"/>
    </source>
</evidence>
<feature type="transmembrane region" description="Helical" evidence="2">
    <location>
        <begin position="403"/>
        <end position="421"/>
    </location>
</feature>
<keyword evidence="2" id="KW-1133">Transmembrane helix</keyword>
<name>A0A078AVG0_STYLE</name>
<evidence type="ECO:0000313" key="3">
    <source>
        <dbReference type="EMBL" id="CDW86169.1"/>
    </source>
</evidence>
<proteinExistence type="predicted"/>
<sequence length="522" mass="60125">MVHTKKAESKRTFRLLIIQVILGCALTLFVAFAYINSLWSQDYLHNVQKFWEKGPITDIILKSQSDSKSNFDTNPCPDDYELATQSKFAGYVAGCDCSKSDDGDYEGLIVGSCDSNQTFAGCRDIDSQDPLAIQIFNGKNICIQRDNDLSFYNLHRPLISLNAESQKHEAKCDSGYKLCGSDDQNHEYRLCVLEDKQCPLSNIKFEIDAESSESKLVKEDKTTQLPIISLQMSEYGPPCIVEDETNVTPDKKEHDLMRPEFYEGCETAIENQYTQPGYKKVDGQQQISEYNIFSENNDILDKLKALLYYDVGQHKNYYYNLYQMSYPHWSYSCHSKDDRFPITPNDIKIVIANAKTVREYAVTLLSIGIIITISYLLNMLILWLNMIQTCRKQNTRNCSLFRYFFTLIASLMAGGLLYYMIEDSDMRTSDYLSKNDCSNDEILNNSFKTMHVYFKSLNKKHYVTIIIILLMIALDLAIKIINFYYAYQKKKNLKTQQLQENLLDKNDEDNENSKTTPGNNMS</sequence>
<dbReference type="AlphaFoldDB" id="A0A078AVG0"/>
<dbReference type="OMA" id="IDYPLMT"/>
<evidence type="ECO:0000313" key="4">
    <source>
        <dbReference type="Proteomes" id="UP000039865"/>
    </source>
</evidence>
<feature type="transmembrane region" description="Helical" evidence="2">
    <location>
        <begin position="360"/>
        <end position="383"/>
    </location>
</feature>
<feature type="transmembrane region" description="Helical" evidence="2">
    <location>
        <begin position="12"/>
        <end position="35"/>
    </location>
</feature>
<reference evidence="3 4" key="1">
    <citation type="submission" date="2014-06" db="EMBL/GenBank/DDBJ databases">
        <authorList>
            <person name="Swart Estienne"/>
        </authorList>
    </citation>
    <scope>NUCLEOTIDE SEQUENCE [LARGE SCALE GENOMIC DNA]</scope>
    <source>
        <strain evidence="3 4">130c</strain>
    </source>
</reference>
<keyword evidence="2" id="KW-0472">Membrane</keyword>
<keyword evidence="4" id="KW-1185">Reference proteome</keyword>
<organism evidence="3 4">
    <name type="scientific">Stylonychia lemnae</name>
    <name type="common">Ciliate</name>
    <dbReference type="NCBI Taxonomy" id="5949"/>
    <lineage>
        <taxon>Eukaryota</taxon>
        <taxon>Sar</taxon>
        <taxon>Alveolata</taxon>
        <taxon>Ciliophora</taxon>
        <taxon>Intramacronucleata</taxon>
        <taxon>Spirotrichea</taxon>
        <taxon>Stichotrichia</taxon>
        <taxon>Sporadotrichida</taxon>
        <taxon>Oxytrichidae</taxon>
        <taxon>Stylonychinae</taxon>
        <taxon>Stylonychia</taxon>
    </lineage>
</organism>
<feature type="region of interest" description="Disordered" evidence="1">
    <location>
        <begin position="502"/>
        <end position="522"/>
    </location>
</feature>
<accession>A0A078AVG0</accession>
<feature type="compositionally biased region" description="Polar residues" evidence="1">
    <location>
        <begin position="513"/>
        <end position="522"/>
    </location>
</feature>
<dbReference type="EMBL" id="CCKQ01014409">
    <property type="protein sequence ID" value="CDW86169.1"/>
    <property type="molecule type" value="Genomic_DNA"/>
</dbReference>
<feature type="transmembrane region" description="Helical" evidence="2">
    <location>
        <begin position="462"/>
        <end position="487"/>
    </location>
</feature>
<evidence type="ECO:0000256" key="1">
    <source>
        <dbReference type="SAM" id="MobiDB-lite"/>
    </source>
</evidence>
<evidence type="ECO:0000256" key="2">
    <source>
        <dbReference type="SAM" id="Phobius"/>
    </source>
</evidence>
<keyword evidence="2" id="KW-0812">Transmembrane</keyword>